<dbReference type="Proteomes" id="UP000734854">
    <property type="component" value="Unassembled WGS sequence"/>
</dbReference>
<evidence type="ECO:0000313" key="3">
    <source>
        <dbReference type="Proteomes" id="UP000734854"/>
    </source>
</evidence>
<comment type="caution">
    <text evidence="2">The sequence shown here is derived from an EMBL/GenBank/DDBJ whole genome shotgun (WGS) entry which is preliminary data.</text>
</comment>
<dbReference type="EMBL" id="JACMSC010000016">
    <property type="protein sequence ID" value="KAG6483578.1"/>
    <property type="molecule type" value="Genomic_DNA"/>
</dbReference>
<accession>A0A8J5FCE1</accession>
<reference evidence="2 3" key="1">
    <citation type="submission" date="2020-08" db="EMBL/GenBank/DDBJ databases">
        <title>Plant Genome Project.</title>
        <authorList>
            <person name="Zhang R.-G."/>
        </authorList>
    </citation>
    <scope>NUCLEOTIDE SEQUENCE [LARGE SCALE GENOMIC DNA]</scope>
    <source>
        <tissue evidence="2">Rhizome</tissue>
    </source>
</reference>
<keyword evidence="3" id="KW-1185">Reference proteome</keyword>
<gene>
    <name evidence="2" type="ORF">ZIOFF_060226</name>
</gene>
<feature type="region of interest" description="Disordered" evidence="1">
    <location>
        <begin position="1"/>
        <end position="25"/>
    </location>
</feature>
<evidence type="ECO:0000256" key="1">
    <source>
        <dbReference type="SAM" id="MobiDB-lite"/>
    </source>
</evidence>
<dbReference type="AlphaFoldDB" id="A0A8J5FCE1"/>
<sequence>MESNLLPDSAAISRPPPPDSRGRSVHPLLCRHFHGHTVADESPTSTSDLRPLPPFSYTARRTSVSSQLAMREACKYVEEKLSVKV</sequence>
<proteinExistence type="predicted"/>
<name>A0A8J5FCE1_ZINOF</name>
<protein>
    <submittedName>
        <fullName evidence="2">Uncharacterized protein</fullName>
    </submittedName>
</protein>
<evidence type="ECO:0000313" key="2">
    <source>
        <dbReference type="EMBL" id="KAG6483578.1"/>
    </source>
</evidence>
<organism evidence="2 3">
    <name type="scientific">Zingiber officinale</name>
    <name type="common">Ginger</name>
    <name type="synonym">Amomum zingiber</name>
    <dbReference type="NCBI Taxonomy" id="94328"/>
    <lineage>
        <taxon>Eukaryota</taxon>
        <taxon>Viridiplantae</taxon>
        <taxon>Streptophyta</taxon>
        <taxon>Embryophyta</taxon>
        <taxon>Tracheophyta</taxon>
        <taxon>Spermatophyta</taxon>
        <taxon>Magnoliopsida</taxon>
        <taxon>Liliopsida</taxon>
        <taxon>Zingiberales</taxon>
        <taxon>Zingiberaceae</taxon>
        <taxon>Zingiber</taxon>
    </lineage>
</organism>